<proteinExistence type="inferred from homology"/>
<evidence type="ECO:0000313" key="7">
    <source>
        <dbReference type="Proteomes" id="UP001397290"/>
    </source>
</evidence>
<keyword evidence="7" id="KW-1185">Reference proteome</keyword>
<evidence type="ECO:0000313" key="6">
    <source>
        <dbReference type="EMBL" id="KAK8142560.1"/>
    </source>
</evidence>
<evidence type="ECO:0000256" key="2">
    <source>
        <dbReference type="ARBA" id="ARBA00022729"/>
    </source>
</evidence>
<keyword evidence="1" id="KW-0147">Chitin-binding</keyword>
<dbReference type="PANTHER" id="PTHR34997:SF2">
    <property type="entry name" value="LYSM DOMAIN-CONTAINING PROTEIN-RELATED"/>
    <property type="match status" value="1"/>
</dbReference>
<sequence>MPTLDSNNQSAVNWPTCQKPTRVLALRTPTEKGGNGIETPLPTQVGMVDNCVKFCFVQTGDVCWKIAVEQDISLEDFLKWNPGVGRQCTTLLPNTYACVGVSK</sequence>
<comment type="similarity">
    <text evidence="4">Belongs to the secreted LysM effector family.</text>
</comment>
<gene>
    <name evidence="6" type="ORF">G3M48_008588</name>
</gene>
<dbReference type="InterPro" id="IPR018392">
    <property type="entry name" value="LysM"/>
</dbReference>
<dbReference type="SUPFAM" id="SSF54106">
    <property type="entry name" value="LysM domain"/>
    <property type="match status" value="1"/>
</dbReference>
<feature type="domain" description="LysM" evidence="5">
    <location>
        <begin position="53"/>
        <end position="99"/>
    </location>
</feature>
<name>A0AAW0RKG8_9HYPO</name>
<evidence type="ECO:0000259" key="5">
    <source>
        <dbReference type="PROSITE" id="PS51782"/>
    </source>
</evidence>
<dbReference type="AlphaFoldDB" id="A0AAW0RKG8"/>
<evidence type="ECO:0000256" key="1">
    <source>
        <dbReference type="ARBA" id="ARBA00022669"/>
    </source>
</evidence>
<comment type="caution">
    <text evidence="6">The sequence shown here is derived from an EMBL/GenBank/DDBJ whole genome shotgun (WGS) entry which is preliminary data.</text>
</comment>
<dbReference type="Gene3D" id="3.10.350.10">
    <property type="entry name" value="LysM domain"/>
    <property type="match status" value="1"/>
</dbReference>
<dbReference type="InterPro" id="IPR052210">
    <property type="entry name" value="LysM1-like"/>
</dbReference>
<reference evidence="6 7" key="1">
    <citation type="submission" date="2020-02" db="EMBL/GenBank/DDBJ databases">
        <title>Comparative genomics of the hypocrealean fungal genus Beauvera.</title>
        <authorList>
            <person name="Showalter D.N."/>
            <person name="Bushley K.E."/>
            <person name="Rehner S.A."/>
        </authorList>
    </citation>
    <scope>NUCLEOTIDE SEQUENCE [LARGE SCALE GENOMIC DNA]</scope>
    <source>
        <strain evidence="6 7">ARSEF4384</strain>
    </source>
</reference>
<dbReference type="Proteomes" id="UP001397290">
    <property type="component" value="Unassembled WGS sequence"/>
</dbReference>
<accession>A0AAW0RKG8</accession>
<keyword evidence="3" id="KW-0843">Virulence</keyword>
<dbReference type="Pfam" id="PF01476">
    <property type="entry name" value="LysM"/>
    <property type="match status" value="1"/>
</dbReference>
<dbReference type="PROSITE" id="PS51782">
    <property type="entry name" value="LYSM"/>
    <property type="match status" value="1"/>
</dbReference>
<organism evidence="6 7">
    <name type="scientific">Beauveria asiatica</name>
    <dbReference type="NCBI Taxonomy" id="1069075"/>
    <lineage>
        <taxon>Eukaryota</taxon>
        <taxon>Fungi</taxon>
        <taxon>Dikarya</taxon>
        <taxon>Ascomycota</taxon>
        <taxon>Pezizomycotina</taxon>
        <taxon>Sordariomycetes</taxon>
        <taxon>Hypocreomycetidae</taxon>
        <taxon>Hypocreales</taxon>
        <taxon>Cordycipitaceae</taxon>
        <taxon>Beauveria</taxon>
    </lineage>
</organism>
<dbReference type="InterPro" id="IPR036779">
    <property type="entry name" value="LysM_dom_sf"/>
</dbReference>
<dbReference type="GO" id="GO:0008061">
    <property type="term" value="F:chitin binding"/>
    <property type="evidence" value="ECO:0007669"/>
    <property type="project" value="UniProtKB-KW"/>
</dbReference>
<evidence type="ECO:0000256" key="3">
    <source>
        <dbReference type="ARBA" id="ARBA00023026"/>
    </source>
</evidence>
<dbReference type="PANTHER" id="PTHR34997">
    <property type="entry name" value="AM15"/>
    <property type="match status" value="1"/>
</dbReference>
<keyword evidence="2" id="KW-0732">Signal</keyword>
<evidence type="ECO:0000256" key="4">
    <source>
        <dbReference type="ARBA" id="ARBA00044955"/>
    </source>
</evidence>
<protein>
    <recommendedName>
        <fullName evidence="5">LysM domain-containing protein</fullName>
    </recommendedName>
</protein>
<dbReference type="EMBL" id="JAAHCF010000651">
    <property type="protein sequence ID" value="KAK8142560.1"/>
    <property type="molecule type" value="Genomic_DNA"/>
</dbReference>
<dbReference type="CDD" id="cd00118">
    <property type="entry name" value="LysM"/>
    <property type="match status" value="1"/>
</dbReference>